<keyword evidence="5" id="KW-0808">Transferase</keyword>
<gene>
    <name evidence="16" type="ORF">M569_12708</name>
</gene>
<comment type="catalytic activity">
    <reaction evidence="1">
        <text>S-ubiquitinyl-[E2 ubiquitin-conjugating enzyme]-L-cysteine + [acceptor protein]-L-lysine = [E2 ubiquitin-conjugating enzyme]-L-cysteine + N(6)-ubiquitinyl-[acceptor protein]-L-lysine.</text>
        <dbReference type="EC" id="2.3.2.27"/>
    </reaction>
</comment>
<feature type="non-terminal residue" evidence="16">
    <location>
        <position position="1"/>
    </location>
</feature>
<keyword evidence="7" id="KW-0479">Metal-binding</keyword>
<proteinExistence type="inferred from homology"/>
<feature type="non-terminal residue" evidence="16">
    <location>
        <position position="86"/>
    </location>
</feature>
<evidence type="ECO:0000256" key="2">
    <source>
        <dbReference type="ARBA" id="ARBA00004167"/>
    </source>
</evidence>
<evidence type="ECO:0000256" key="13">
    <source>
        <dbReference type="ARBA" id="ARBA00024209"/>
    </source>
</evidence>
<dbReference type="InterPro" id="IPR013083">
    <property type="entry name" value="Znf_RING/FYVE/PHD"/>
</dbReference>
<keyword evidence="17" id="KW-1185">Reference proteome</keyword>
<comment type="subcellular location">
    <subcellularLocation>
        <location evidence="2">Membrane</location>
        <topology evidence="2">Single-pass membrane protein</topology>
    </subcellularLocation>
</comment>
<keyword evidence="12" id="KW-0472">Membrane</keyword>
<dbReference type="CDD" id="cd16461">
    <property type="entry name" value="RING-H2_EL5-like"/>
    <property type="match status" value="1"/>
</dbReference>
<evidence type="ECO:0000256" key="10">
    <source>
        <dbReference type="ARBA" id="ARBA00022833"/>
    </source>
</evidence>
<evidence type="ECO:0000256" key="3">
    <source>
        <dbReference type="ARBA" id="ARBA00004906"/>
    </source>
</evidence>
<evidence type="ECO:0000256" key="6">
    <source>
        <dbReference type="ARBA" id="ARBA00022692"/>
    </source>
</evidence>
<dbReference type="GO" id="GO:0016567">
    <property type="term" value="P:protein ubiquitination"/>
    <property type="evidence" value="ECO:0007669"/>
    <property type="project" value="InterPro"/>
</dbReference>
<evidence type="ECO:0000256" key="5">
    <source>
        <dbReference type="ARBA" id="ARBA00022679"/>
    </source>
</evidence>
<evidence type="ECO:0000256" key="14">
    <source>
        <dbReference type="PROSITE-ProRule" id="PRU00175"/>
    </source>
</evidence>
<comment type="pathway">
    <text evidence="3">Protein modification; protein ubiquitination.</text>
</comment>
<evidence type="ECO:0000256" key="4">
    <source>
        <dbReference type="ARBA" id="ARBA00012483"/>
    </source>
</evidence>
<dbReference type="GO" id="GO:0061630">
    <property type="term" value="F:ubiquitin protein ligase activity"/>
    <property type="evidence" value="ECO:0007669"/>
    <property type="project" value="UniProtKB-EC"/>
</dbReference>
<reference evidence="16 17" key="1">
    <citation type="journal article" date="2013" name="BMC Genomics">
        <title>The miniature genome of a carnivorous plant Genlisea aurea contains a low number of genes and short non-coding sequences.</title>
        <authorList>
            <person name="Leushkin E.V."/>
            <person name="Sutormin R.A."/>
            <person name="Nabieva E.R."/>
            <person name="Penin A.A."/>
            <person name="Kondrashov A.S."/>
            <person name="Logacheva M.D."/>
        </authorList>
    </citation>
    <scope>NUCLEOTIDE SEQUENCE [LARGE SCALE GENOMIC DNA]</scope>
</reference>
<dbReference type="PANTHER" id="PTHR46913">
    <property type="entry name" value="RING-H2 FINGER PROTEIN ATL16"/>
    <property type="match status" value="1"/>
</dbReference>
<keyword evidence="8 14" id="KW-0863">Zinc-finger</keyword>
<dbReference type="SMART" id="SM00184">
    <property type="entry name" value="RING"/>
    <property type="match status" value="1"/>
</dbReference>
<accession>S8C5J4</accession>
<keyword evidence="10" id="KW-0862">Zinc</keyword>
<feature type="domain" description="RING-type" evidence="15">
    <location>
        <begin position="26"/>
        <end position="68"/>
    </location>
</feature>
<evidence type="ECO:0000313" key="17">
    <source>
        <dbReference type="Proteomes" id="UP000015453"/>
    </source>
</evidence>
<dbReference type="InterPro" id="IPR001841">
    <property type="entry name" value="Znf_RING"/>
</dbReference>
<evidence type="ECO:0000256" key="12">
    <source>
        <dbReference type="ARBA" id="ARBA00023136"/>
    </source>
</evidence>
<dbReference type="GO" id="GO:0016020">
    <property type="term" value="C:membrane"/>
    <property type="evidence" value="ECO:0007669"/>
    <property type="project" value="UniProtKB-SubCell"/>
</dbReference>
<dbReference type="Pfam" id="PF13639">
    <property type="entry name" value="zf-RING_2"/>
    <property type="match status" value="1"/>
</dbReference>
<dbReference type="GO" id="GO:0008270">
    <property type="term" value="F:zinc ion binding"/>
    <property type="evidence" value="ECO:0007669"/>
    <property type="project" value="UniProtKB-KW"/>
</dbReference>
<organism evidence="16 17">
    <name type="scientific">Genlisea aurea</name>
    <dbReference type="NCBI Taxonomy" id="192259"/>
    <lineage>
        <taxon>Eukaryota</taxon>
        <taxon>Viridiplantae</taxon>
        <taxon>Streptophyta</taxon>
        <taxon>Embryophyta</taxon>
        <taxon>Tracheophyta</taxon>
        <taxon>Spermatophyta</taxon>
        <taxon>Magnoliopsida</taxon>
        <taxon>eudicotyledons</taxon>
        <taxon>Gunneridae</taxon>
        <taxon>Pentapetalae</taxon>
        <taxon>asterids</taxon>
        <taxon>lamiids</taxon>
        <taxon>Lamiales</taxon>
        <taxon>Lentibulariaceae</taxon>
        <taxon>Genlisea</taxon>
    </lineage>
</organism>
<evidence type="ECO:0000256" key="1">
    <source>
        <dbReference type="ARBA" id="ARBA00000900"/>
    </source>
</evidence>
<keyword evidence="6" id="KW-0812">Transmembrane</keyword>
<evidence type="ECO:0000256" key="9">
    <source>
        <dbReference type="ARBA" id="ARBA00022786"/>
    </source>
</evidence>
<dbReference type="InterPro" id="IPR044600">
    <property type="entry name" value="ATL1/ATL16-like"/>
</dbReference>
<dbReference type="EC" id="2.3.2.27" evidence="4"/>
<dbReference type="EMBL" id="AUSU01006404">
    <property type="protein sequence ID" value="EPS62085.1"/>
    <property type="molecule type" value="Genomic_DNA"/>
</dbReference>
<dbReference type="OrthoDB" id="8062037at2759"/>
<evidence type="ECO:0000259" key="15">
    <source>
        <dbReference type="PROSITE" id="PS50089"/>
    </source>
</evidence>
<sequence length="86" mass="9370">TGLDKAAIAGLPVVIVGERYGAVRECSVCLSNLEDGEFVRILPNCKHIFHVDCVDRWLESNSTCPVCRTPVLPPPKIVAEPREGIV</sequence>
<keyword evidence="11" id="KW-1133">Transmembrane helix</keyword>
<dbReference type="PANTHER" id="PTHR46913:SF1">
    <property type="entry name" value="RING-H2 FINGER PROTEIN ATL16"/>
    <property type="match status" value="1"/>
</dbReference>
<dbReference type="Proteomes" id="UP000015453">
    <property type="component" value="Unassembled WGS sequence"/>
</dbReference>
<dbReference type="AlphaFoldDB" id="S8C5J4"/>
<comment type="caution">
    <text evidence="16">The sequence shown here is derived from an EMBL/GenBank/DDBJ whole genome shotgun (WGS) entry which is preliminary data.</text>
</comment>
<name>S8C5J4_9LAMI</name>
<dbReference type="PROSITE" id="PS50089">
    <property type="entry name" value="ZF_RING_2"/>
    <property type="match status" value="1"/>
</dbReference>
<evidence type="ECO:0000256" key="7">
    <source>
        <dbReference type="ARBA" id="ARBA00022723"/>
    </source>
</evidence>
<dbReference type="Gene3D" id="3.30.40.10">
    <property type="entry name" value="Zinc/RING finger domain, C3HC4 (zinc finger)"/>
    <property type="match status" value="1"/>
</dbReference>
<protein>
    <recommendedName>
        <fullName evidence="4">RING-type E3 ubiquitin transferase</fullName>
        <ecNumber evidence="4">2.3.2.27</ecNumber>
    </recommendedName>
</protein>
<comment type="similarity">
    <text evidence="13">Belongs to the RING-type zinc finger family. ATL subfamily.</text>
</comment>
<evidence type="ECO:0000313" key="16">
    <source>
        <dbReference type="EMBL" id="EPS62085.1"/>
    </source>
</evidence>
<keyword evidence="9" id="KW-0833">Ubl conjugation pathway</keyword>
<evidence type="ECO:0000256" key="8">
    <source>
        <dbReference type="ARBA" id="ARBA00022771"/>
    </source>
</evidence>
<dbReference type="SUPFAM" id="SSF57850">
    <property type="entry name" value="RING/U-box"/>
    <property type="match status" value="1"/>
</dbReference>
<evidence type="ECO:0000256" key="11">
    <source>
        <dbReference type="ARBA" id="ARBA00022989"/>
    </source>
</evidence>